<comment type="caution">
    <text evidence="1">The sequence shown here is derived from an EMBL/GenBank/DDBJ whole genome shotgun (WGS) entry which is preliminary data.</text>
</comment>
<accession>A0AAD9UPC7</accession>
<evidence type="ECO:0000313" key="2">
    <source>
        <dbReference type="Proteomes" id="UP001214638"/>
    </source>
</evidence>
<organism evidence="1 2">
    <name type="scientific">Babesia duncani</name>
    <dbReference type="NCBI Taxonomy" id="323732"/>
    <lineage>
        <taxon>Eukaryota</taxon>
        <taxon>Sar</taxon>
        <taxon>Alveolata</taxon>
        <taxon>Apicomplexa</taxon>
        <taxon>Aconoidasida</taxon>
        <taxon>Piroplasmida</taxon>
        <taxon>Babesiidae</taxon>
        <taxon>Babesia</taxon>
    </lineage>
</organism>
<dbReference type="KEGG" id="bdw:94336388"/>
<dbReference type="GeneID" id="94336388"/>
<sequence>MLWNFSYSDVLINLELWDKFMKEIHDLVIVNESKEIEGCILSYYCETVVNLKYTSPNTIDVTRLLISKCKEKAEINNPAVDQVMTMLNLTMD</sequence>
<dbReference type="EMBL" id="JALLKP010000002">
    <property type="protein sequence ID" value="KAK2196841.1"/>
    <property type="molecule type" value="Genomic_DNA"/>
</dbReference>
<dbReference type="Proteomes" id="UP001214638">
    <property type="component" value="Unassembled WGS sequence"/>
</dbReference>
<dbReference type="AlphaFoldDB" id="A0AAD9UPC7"/>
<protein>
    <submittedName>
        <fullName evidence="1">Uncharacterized protein</fullName>
    </submittedName>
</protein>
<keyword evidence="2" id="KW-1185">Reference proteome</keyword>
<evidence type="ECO:0000313" key="1">
    <source>
        <dbReference type="EMBL" id="KAK2196841.1"/>
    </source>
</evidence>
<name>A0AAD9UPC7_9APIC</name>
<dbReference type="RefSeq" id="XP_067803683.1">
    <property type="nucleotide sequence ID" value="XM_067947119.1"/>
</dbReference>
<gene>
    <name evidence="1" type="ORF">BdWA1_002090</name>
</gene>
<reference evidence="1" key="1">
    <citation type="journal article" date="2023" name="Nat. Microbiol.">
        <title>Babesia duncani multi-omics identifies virulence factors and drug targets.</title>
        <authorList>
            <person name="Singh P."/>
            <person name="Lonardi S."/>
            <person name="Liang Q."/>
            <person name="Vydyam P."/>
            <person name="Khabirova E."/>
            <person name="Fang T."/>
            <person name="Gihaz S."/>
            <person name="Thekkiniath J."/>
            <person name="Munshi M."/>
            <person name="Abel S."/>
            <person name="Ciampossin L."/>
            <person name="Batugedara G."/>
            <person name="Gupta M."/>
            <person name="Lu X.M."/>
            <person name="Lenz T."/>
            <person name="Chakravarty S."/>
            <person name="Cornillot E."/>
            <person name="Hu Y."/>
            <person name="Ma W."/>
            <person name="Gonzalez L.M."/>
            <person name="Sanchez S."/>
            <person name="Estrada K."/>
            <person name="Sanchez-Flores A."/>
            <person name="Montero E."/>
            <person name="Harb O.S."/>
            <person name="Le Roch K.G."/>
            <person name="Mamoun C.B."/>
        </authorList>
    </citation>
    <scope>NUCLEOTIDE SEQUENCE</scope>
    <source>
        <strain evidence="1">WA1</strain>
    </source>
</reference>
<proteinExistence type="predicted"/>